<evidence type="ECO:0000259" key="3">
    <source>
        <dbReference type="Pfam" id="PF22939"/>
    </source>
</evidence>
<dbReference type="EMBL" id="KE720669">
    <property type="protein sequence ID" value="ERF77056.1"/>
    <property type="molecule type" value="Genomic_DNA"/>
</dbReference>
<dbReference type="Pfam" id="PF22939">
    <property type="entry name" value="WHD_GPIID"/>
    <property type="match status" value="1"/>
</dbReference>
<dbReference type="PROSITE" id="PS50088">
    <property type="entry name" value="ANK_REPEAT"/>
    <property type="match status" value="2"/>
</dbReference>
<dbReference type="GO" id="GO:0003824">
    <property type="term" value="F:catalytic activity"/>
    <property type="evidence" value="ECO:0007669"/>
    <property type="project" value="InterPro"/>
</dbReference>
<dbReference type="OrthoDB" id="1577640at2759"/>
<gene>
    <name evidence="6" type="ORF">EPUS_09079</name>
</gene>
<evidence type="ECO:0000259" key="5">
    <source>
        <dbReference type="Pfam" id="PF24883"/>
    </source>
</evidence>
<keyword evidence="2" id="KW-0040">ANK repeat</keyword>
<feature type="repeat" description="ANK" evidence="2">
    <location>
        <begin position="623"/>
        <end position="655"/>
    </location>
</feature>
<dbReference type="Gene3D" id="3.40.50.1580">
    <property type="entry name" value="Nucleoside phosphorylase domain"/>
    <property type="match status" value="1"/>
</dbReference>
<keyword evidence="1" id="KW-0677">Repeat</keyword>
<sequence length="712" mass="81376">MCVEMEAAGLMDGFPCLVIRGICDYADEFKNDAWHRYAATTAAAYAKDFLLYISPQQIIEHTNSLAKASSFRNKPSRYNASTFKPSVNDIATTLLKQVPMKSIKPTILRESRAHANGCSTIVSFEHGNKAVIVISCGSRPTRDVANPSSQSFWSIMSLVMQISIVSATFSSKTMNARTTLTLLYAPFSTNFLITNRHYCVMRCPHGIRSRTRYSKKAGPIICVLDTLDECRDEDRRQLISKLCGFNQRSSPALSGAWLKILVTSRPYDSVQRWFEETTSHLPQIRLRREDKNDQIHEEINLVIDLQIDRLAAEFRLSENHQERLRQSLRQMEHRTYLWLYLAMEDIRTTYLNSPDPEEEPTNTLPKSVESAYERILQRITEKQKSQARKILLIIVGARRPLTISEMGLALNAASAHELGQSYMKEPNVQQERHVRQWCGLFVFINHSQLFLIHQTAKEFLVAQSTNFSFVSGRWQSTFSQTEIKGEMTRLCVAYLCLRQQDRRPIDEDRQGYKRANTIVTVIPSSTWEEQNKFFEYCAEHWTSHLREDVVTKDWKVLDRVLLLYKTDTDQFHAWFPIMWKALYPYKSTAEVQIQHVVSMSGHAFVLNEIFHKAIFELEAQDSTGRTALHWAAERGHGAVVDYLIKLRANVNAQGGEYGNSLQAASSRGHKKVVEMLLAKGAEVNAQGGEYSNALQAASSRGHEKVVEMLQKQ</sequence>
<name>U1GY42_ENDPU</name>
<dbReference type="InterPro" id="IPR002110">
    <property type="entry name" value="Ankyrin_rpt"/>
</dbReference>
<evidence type="ECO:0000259" key="4">
    <source>
        <dbReference type="Pfam" id="PF23239"/>
    </source>
</evidence>
<dbReference type="PANTHER" id="PTHR10039:SF14">
    <property type="entry name" value="NACHT DOMAIN-CONTAINING PROTEIN"/>
    <property type="match status" value="1"/>
</dbReference>
<evidence type="ECO:0000313" key="7">
    <source>
        <dbReference type="Proteomes" id="UP000019373"/>
    </source>
</evidence>
<dbReference type="GO" id="GO:0009116">
    <property type="term" value="P:nucleoside metabolic process"/>
    <property type="evidence" value="ECO:0007669"/>
    <property type="project" value="InterPro"/>
</dbReference>
<dbReference type="AlphaFoldDB" id="U1GY42"/>
<dbReference type="Pfam" id="PF23239">
    <property type="entry name" value="DUF7069"/>
    <property type="match status" value="1"/>
</dbReference>
<dbReference type="Pfam" id="PF12796">
    <property type="entry name" value="Ank_2"/>
    <property type="match status" value="1"/>
</dbReference>
<protein>
    <submittedName>
        <fullName evidence="6">Uncharacterized protein</fullName>
    </submittedName>
</protein>
<dbReference type="PROSITE" id="PS50297">
    <property type="entry name" value="ANK_REP_REGION"/>
    <property type="match status" value="2"/>
</dbReference>
<reference evidence="7" key="1">
    <citation type="journal article" date="2014" name="BMC Genomics">
        <title>Genome characteristics reveal the impact of lichenization on lichen-forming fungus Endocarpon pusillum Hedwig (Verrucariales, Ascomycota).</title>
        <authorList>
            <person name="Wang Y.-Y."/>
            <person name="Liu B."/>
            <person name="Zhang X.-Y."/>
            <person name="Zhou Q.-M."/>
            <person name="Zhang T."/>
            <person name="Li H."/>
            <person name="Yu Y.-F."/>
            <person name="Zhang X.-L."/>
            <person name="Hao X.-Y."/>
            <person name="Wang M."/>
            <person name="Wang L."/>
            <person name="Wei J.-C."/>
        </authorList>
    </citation>
    <scope>NUCLEOTIDE SEQUENCE [LARGE SCALE GENOMIC DNA]</scope>
    <source>
        <strain evidence="7">Z07020 / HMAS-L-300199</strain>
    </source>
</reference>
<evidence type="ECO:0000313" key="6">
    <source>
        <dbReference type="EMBL" id="ERF77056.1"/>
    </source>
</evidence>
<dbReference type="eggNOG" id="KOG0502">
    <property type="taxonomic scope" value="Eukaryota"/>
</dbReference>
<dbReference type="Gene3D" id="1.25.40.20">
    <property type="entry name" value="Ankyrin repeat-containing domain"/>
    <property type="match status" value="1"/>
</dbReference>
<dbReference type="InterPro" id="IPR055497">
    <property type="entry name" value="DUF7069"/>
</dbReference>
<dbReference type="SMART" id="SM00248">
    <property type="entry name" value="ANK"/>
    <property type="match status" value="2"/>
</dbReference>
<dbReference type="InterPro" id="IPR036770">
    <property type="entry name" value="Ankyrin_rpt-contain_sf"/>
</dbReference>
<dbReference type="InterPro" id="IPR035994">
    <property type="entry name" value="Nucleoside_phosphorylase_sf"/>
</dbReference>
<dbReference type="PANTHER" id="PTHR10039">
    <property type="entry name" value="AMELOGENIN"/>
    <property type="match status" value="1"/>
</dbReference>
<dbReference type="SUPFAM" id="SSF53167">
    <property type="entry name" value="Purine and uridine phosphorylases"/>
    <property type="match status" value="1"/>
</dbReference>
<evidence type="ECO:0000256" key="1">
    <source>
        <dbReference type="ARBA" id="ARBA00022737"/>
    </source>
</evidence>
<dbReference type="SUPFAM" id="SSF48403">
    <property type="entry name" value="Ankyrin repeat"/>
    <property type="match status" value="1"/>
</dbReference>
<dbReference type="InterPro" id="IPR056884">
    <property type="entry name" value="NPHP3-like_N"/>
</dbReference>
<dbReference type="RefSeq" id="XP_007785609.1">
    <property type="nucleotide sequence ID" value="XM_007787419.1"/>
</dbReference>
<dbReference type="HOGENOM" id="CLU_338330_0_0_1"/>
<feature type="domain" description="DUF7069" evidence="4">
    <location>
        <begin position="295"/>
        <end position="346"/>
    </location>
</feature>
<keyword evidence="7" id="KW-1185">Reference proteome</keyword>
<dbReference type="PRINTS" id="PR01415">
    <property type="entry name" value="ANKYRIN"/>
</dbReference>
<feature type="repeat" description="ANK" evidence="2">
    <location>
        <begin position="656"/>
        <end position="688"/>
    </location>
</feature>
<evidence type="ECO:0000256" key="2">
    <source>
        <dbReference type="PROSITE-ProRule" id="PRU00023"/>
    </source>
</evidence>
<dbReference type="GeneID" id="19243914"/>
<dbReference type="InterPro" id="IPR054471">
    <property type="entry name" value="GPIID_WHD"/>
</dbReference>
<feature type="domain" description="Nephrocystin 3-like N-terminal" evidence="5">
    <location>
        <begin position="214"/>
        <end position="265"/>
    </location>
</feature>
<dbReference type="Proteomes" id="UP000019373">
    <property type="component" value="Unassembled WGS sequence"/>
</dbReference>
<proteinExistence type="predicted"/>
<organism evidence="6 7">
    <name type="scientific">Endocarpon pusillum (strain Z07020 / HMAS-L-300199)</name>
    <name type="common">Lichen-forming fungus</name>
    <dbReference type="NCBI Taxonomy" id="1263415"/>
    <lineage>
        <taxon>Eukaryota</taxon>
        <taxon>Fungi</taxon>
        <taxon>Dikarya</taxon>
        <taxon>Ascomycota</taxon>
        <taxon>Pezizomycotina</taxon>
        <taxon>Eurotiomycetes</taxon>
        <taxon>Chaetothyriomycetidae</taxon>
        <taxon>Verrucariales</taxon>
        <taxon>Verrucariaceae</taxon>
        <taxon>Endocarpon</taxon>
    </lineage>
</organism>
<dbReference type="Pfam" id="PF24883">
    <property type="entry name" value="NPHP3_N"/>
    <property type="match status" value="1"/>
</dbReference>
<feature type="domain" description="GPI inositol-deacylase winged helix" evidence="3">
    <location>
        <begin position="380"/>
        <end position="469"/>
    </location>
</feature>
<accession>U1GY42</accession>